<comment type="caution">
    <text evidence="2">The sequence shown here is derived from an EMBL/GenBank/DDBJ whole genome shotgun (WGS) entry which is preliminary data.</text>
</comment>
<sequence>MEKQLTLSLHHLYHEITTNQEKIFQIQTSRLPSLILAIRSLKEREANFQSNNPKIRTQLIWLLKDIQLTYLNPNNPQITEWKKPTSLLKYLTAILEVKLSIRAKKTKKTEQQASELTAIFTTHARQFLTFLFGQIYNITDLTKLTQTKNKIVCTIFPNLRITGSDVRQPTSHLILELKEFSLHLEHLLLTHQQTFLAEIHNLVLYLKNLQLLTLLEPLIPEIKSLLTKLDTFPAVIRPNNVQLTEKIKQTLIQTKTNLRQLLPLNTTSQPNQALQHSRPRRRPRPSPNRD</sequence>
<keyword evidence="3" id="KW-1185">Reference proteome</keyword>
<evidence type="ECO:0000256" key="1">
    <source>
        <dbReference type="SAM" id="MobiDB-lite"/>
    </source>
</evidence>
<dbReference type="AlphaFoldDB" id="A0A164F9N4"/>
<feature type="region of interest" description="Disordered" evidence="1">
    <location>
        <begin position="263"/>
        <end position="290"/>
    </location>
</feature>
<reference evidence="2 3" key="1">
    <citation type="submission" date="2016-03" db="EMBL/GenBank/DDBJ databases">
        <title>EvidentialGene: Evidence-directed Construction of Genes on Genomes.</title>
        <authorList>
            <person name="Gilbert D.G."/>
            <person name="Choi J.-H."/>
            <person name="Mockaitis K."/>
            <person name="Colbourne J."/>
            <person name="Pfrender M."/>
        </authorList>
    </citation>
    <scope>NUCLEOTIDE SEQUENCE [LARGE SCALE GENOMIC DNA]</scope>
    <source>
        <strain evidence="2 3">Xinb3</strain>
        <tissue evidence="2">Complete organism</tissue>
    </source>
</reference>
<proteinExistence type="predicted"/>
<feature type="compositionally biased region" description="Polar residues" evidence="1">
    <location>
        <begin position="263"/>
        <end position="275"/>
    </location>
</feature>
<accession>A0A164F9N4</accession>
<protein>
    <submittedName>
        <fullName evidence="2">Uncharacterized protein</fullName>
    </submittedName>
</protein>
<dbReference type="Proteomes" id="UP000076858">
    <property type="component" value="Unassembled WGS sequence"/>
</dbReference>
<evidence type="ECO:0000313" key="2">
    <source>
        <dbReference type="EMBL" id="KZR97576.1"/>
    </source>
</evidence>
<dbReference type="EMBL" id="LRGB01020842">
    <property type="protein sequence ID" value="KZR97576.1"/>
    <property type="molecule type" value="Genomic_DNA"/>
</dbReference>
<evidence type="ECO:0000313" key="3">
    <source>
        <dbReference type="Proteomes" id="UP000076858"/>
    </source>
</evidence>
<name>A0A164F9N4_9CRUS</name>
<gene>
    <name evidence="2" type="ORF">APZ42_007464</name>
</gene>
<organism evidence="2 3">
    <name type="scientific">Daphnia magna</name>
    <dbReference type="NCBI Taxonomy" id="35525"/>
    <lineage>
        <taxon>Eukaryota</taxon>
        <taxon>Metazoa</taxon>
        <taxon>Ecdysozoa</taxon>
        <taxon>Arthropoda</taxon>
        <taxon>Crustacea</taxon>
        <taxon>Branchiopoda</taxon>
        <taxon>Diplostraca</taxon>
        <taxon>Cladocera</taxon>
        <taxon>Anomopoda</taxon>
        <taxon>Daphniidae</taxon>
        <taxon>Daphnia</taxon>
    </lineage>
</organism>